<dbReference type="EMBL" id="CAEZYF010000006">
    <property type="protein sequence ID" value="CAB4720063.1"/>
    <property type="molecule type" value="Genomic_DNA"/>
</dbReference>
<dbReference type="EMBL" id="CAFBMT010000006">
    <property type="protein sequence ID" value="CAB4929016.1"/>
    <property type="molecule type" value="Genomic_DNA"/>
</dbReference>
<dbReference type="AlphaFoldDB" id="A0A6J7MDU3"/>
<reference evidence="7" key="1">
    <citation type="submission" date="2020-05" db="EMBL/GenBank/DDBJ databases">
        <authorList>
            <person name="Chiriac C."/>
            <person name="Salcher M."/>
            <person name="Ghai R."/>
            <person name="Kavagutti S V."/>
        </authorList>
    </citation>
    <scope>NUCLEOTIDE SEQUENCE</scope>
</reference>
<dbReference type="EMBL" id="CAESGF010000006">
    <property type="protein sequence ID" value="CAB4363557.1"/>
    <property type="molecule type" value="Genomic_DNA"/>
</dbReference>
<dbReference type="InterPro" id="IPR012338">
    <property type="entry name" value="Beta-lactam/transpept-like"/>
</dbReference>
<dbReference type="EMBL" id="CAFBIY010000034">
    <property type="protein sequence ID" value="CAB4849133.1"/>
    <property type="molecule type" value="Genomic_DNA"/>
</dbReference>
<dbReference type="SUPFAM" id="SSF56601">
    <property type="entry name" value="beta-lactamase/transpeptidase-like"/>
    <property type="match status" value="1"/>
</dbReference>
<evidence type="ECO:0000313" key="3">
    <source>
        <dbReference type="EMBL" id="CAB4720063.1"/>
    </source>
</evidence>
<organism evidence="7">
    <name type="scientific">freshwater metagenome</name>
    <dbReference type="NCBI Taxonomy" id="449393"/>
    <lineage>
        <taxon>unclassified sequences</taxon>
        <taxon>metagenomes</taxon>
        <taxon>ecological metagenomes</taxon>
    </lineage>
</organism>
<dbReference type="Gene3D" id="3.40.710.10">
    <property type="entry name" value="DD-peptidase/beta-lactamase superfamily"/>
    <property type="match status" value="1"/>
</dbReference>
<evidence type="ECO:0000313" key="4">
    <source>
        <dbReference type="EMBL" id="CAB4819953.1"/>
    </source>
</evidence>
<gene>
    <name evidence="3" type="ORF">UFOPK2656_01263</name>
    <name evidence="4" type="ORF">UFOPK3099_01326</name>
    <name evidence="5" type="ORF">UFOPK3267_00855</name>
    <name evidence="6" type="ORF">UFOPK3651_01352</name>
    <name evidence="7" type="ORF">UFOPK3931_00531</name>
    <name evidence="2" type="ORF">UFOPK4189_01337</name>
</gene>
<proteinExistence type="predicted"/>
<dbReference type="InterPro" id="IPR050491">
    <property type="entry name" value="AmpC-like"/>
</dbReference>
<accession>A0A6J7MDU3</accession>
<dbReference type="EMBL" id="CAFAAV010000090">
    <property type="protein sequence ID" value="CAB4819953.1"/>
    <property type="molecule type" value="Genomic_DNA"/>
</dbReference>
<dbReference type="InterPro" id="IPR001466">
    <property type="entry name" value="Beta-lactam-related"/>
</dbReference>
<evidence type="ECO:0000313" key="7">
    <source>
        <dbReference type="EMBL" id="CAB4976579.1"/>
    </source>
</evidence>
<dbReference type="PANTHER" id="PTHR46825:SF12">
    <property type="entry name" value="PENICILLIN-BINDING PROTEIN 4"/>
    <property type="match status" value="1"/>
</dbReference>
<protein>
    <submittedName>
        <fullName evidence="7">Unannotated protein</fullName>
    </submittedName>
</protein>
<evidence type="ECO:0000313" key="5">
    <source>
        <dbReference type="EMBL" id="CAB4849133.1"/>
    </source>
</evidence>
<name>A0A6J7MDU3_9ZZZZ</name>
<evidence type="ECO:0000259" key="1">
    <source>
        <dbReference type="Pfam" id="PF00144"/>
    </source>
</evidence>
<feature type="domain" description="Beta-lactamase-related" evidence="1">
    <location>
        <begin position="26"/>
        <end position="342"/>
    </location>
</feature>
<evidence type="ECO:0000313" key="2">
    <source>
        <dbReference type="EMBL" id="CAB4363557.1"/>
    </source>
</evidence>
<dbReference type="PANTHER" id="PTHR46825">
    <property type="entry name" value="D-ALANYL-D-ALANINE-CARBOXYPEPTIDASE/ENDOPEPTIDASE AMPH"/>
    <property type="match status" value="1"/>
</dbReference>
<evidence type="ECO:0000313" key="6">
    <source>
        <dbReference type="EMBL" id="CAB4929016.1"/>
    </source>
</evidence>
<dbReference type="Pfam" id="PF00144">
    <property type="entry name" value="Beta-lactamase"/>
    <property type="match status" value="1"/>
</dbReference>
<sequence length="462" mass="49122">MKQHLVEQRLMPALQVKGRPAETHPIADRMRRYQVPGAACAVVSDGTIEWTAEYGSTGTGGAPVTASTLFQAASISKAVAAVGVMALVEHGDLDLDRDVNEQLTSWRFPDSEHTRTTPVTLRHLLSHTAGTTVPGFPGYPIGTPLPTVTDVLSGRPPSNTPRVESFAAPGTVGQYSGGGTTIVQQLVCDVTGREFASVIYDLVLRPFGMTDSSFEQPIGAHRATRAATGHTADGQPIAGGWHNYPELQAAGLWTTATDLARWILGMQRVLGGSPDGPISPATARLMTTEMTPGPFGLGPEMAGAGAHRRFGHGGSNAGFRSQLDALLDGSSGMVMMTNGDGGTTLCGEFRRGVADVYDWGEVDTIQLDVVDVDPAVLQSYTGRYSGPFDLRMKLEFVDGELFSPAPYGRRRMFPLGDTTFLDEESGATLEFHLDGAKVARVAVMVGGNELMAFEPTSQEETP</sequence>
<dbReference type="EMBL" id="CAFBOL010000008">
    <property type="protein sequence ID" value="CAB4976579.1"/>
    <property type="molecule type" value="Genomic_DNA"/>
</dbReference>